<evidence type="ECO:0000256" key="1">
    <source>
        <dbReference type="ARBA" id="ARBA00006961"/>
    </source>
</evidence>
<dbReference type="SUPFAM" id="SSF52218">
    <property type="entry name" value="Flavoproteins"/>
    <property type="match status" value="1"/>
</dbReference>
<feature type="region of interest" description="Disordered" evidence="2">
    <location>
        <begin position="210"/>
        <end position="262"/>
    </location>
</feature>
<dbReference type="NCBIfam" id="NF002999">
    <property type="entry name" value="PRK03767.1"/>
    <property type="match status" value="1"/>
</dbReference>
<organism evidence="4 5">
    <name type="scientific">Piptocephalis cylindrospora</name>
    <dbReference type="NCBI Taxonomy" id="1907219"/>
    <lineage>
        <taxon>Eukaryota</taxon>
        <taxon>Fungi</taxon>
        <taxon>Fungi incertae sedis</taxon>
        <taxon>Zoopagomycota</taxon>
        <taxon>Zoopagomycotina</taxon>
        <taxon>Zoopagomycetes</taxon>
        <taxon>Zoopagales</taxon>
        <taxon>Piptocephalidaceae</taxon>
        <taxon>Piptocephalis</taxon>
    </lineage>
</organism>
<evidence type="ECO:0000259" key="3">
    <source>
        <dbReference type="PROSITE" id="PS50902"/>
    </source>
</evidence>
<dbReference type="InterPro" id="IPR010089">
    <property type="entry name" value="Flavoprotein_WrbA-like"/>
</dbReference>
<reference evidence="5" key="1">
    <citation type="journal article" date="2018" name="Nat. Microbiol.">
        <title>Leveraging single-cell genomics to expand the fungal tree of life.</title>
        <authorList>
            <person name="Ahrendt S.R."/>
            <person name="Quandt C.A."/>
            <person name="Ciobanu D."/>
            <person name="Clum A."/>
            <person name="Salamov A."/>
            <person name="Andreopoulos B."/>
            <person name="Cheng J.F."/>
            <person name="Woyke T."/>
            <person name="Pelin A."/>
            <person name="Henrissat B."/>
            <person name="Reynolds N.K."/>
            <person name="Benny G.L."/>
            <person name="Smith M.E."/>
            <person name="James T.Y."/>
            <person name="Grigoriev I.V."/>
        </authorList>
    </citation>
    <scope>NUCLEOTIDE SEQUENCE [LARGE SCALE GENOMIC DNA]</scope>
</reference>
<dbReference type="GO" id="GO:0016020">
    <property type="term" value="C:membrane"/>
    <property type="evidence" value="ECO:0007669"/>
    <property type="project" value="TreeGrafter"/>
</dbReference>
<dbReference type="PROSITE" id="PS50902">
    <property type="entry name" value="FLAVODOXIN_LIKE"/>
    <property type="match status" value="1"/>
</dbReference>
<dbReference type="NCBIfam" id="TIGR01755">
    <property type="entry name" value="flav_wrbA"/>
    <property type="match status" value="1"/>
</dbReference>
<dbReference type="InterPro" id="IPR005025">
    <property type="entry name" value="FMN_Rdtase-like_dom"/>
</dbReference>
<evidence type="ECO:0000313" key="4">
    <source>
        <dbReference type="EMBL" id="RKP12054.1"/>
    </source>
</evidence>
<dbReference type="PANTHER" id="PTHR30546">
    <property type="entry name" value="FLAVODOXIN-RELATED PROTEIN WRBA-RELATED"/>
    <property type="match status" value="1"/>
</dbReference>
<feature type="domain" description="Flavodoxin-like" evidence="3">
    <location>
        <begin position="10"/>
        <end position="197"/>
    </location>
</feature>
<protein>
    <submittedName>
        <fullName evidence="4">Flavo protein-like protein</fullName>
    </submittedName>
</protein>
<keyword evidence="5" id="KW-1185">Reference proteome</keyword>
<name>A0A4P9Y084_9FUNG</name>
<dbReference type="Pfam" id="PF03358">
    <property type="entry name" value="FMN_red"/>
    <property type="match status" value="1"/>
</dbReference>
<dbReference type="Proteomes" id="UP000267251">
    <property type="component" value="Unassembled WGS sequence"/>
</dbReference>
<dbReference type="GO" id="GO:0010181">
    <property type="term" value="F:FMN binding"/>
    <property type="evidence" value="ECO:0007669"/>
    <property type="project" value="InterPro"/>
</dbReference>
<feature type="compositionally biased region" description="Low complexity" evidence="2">
    <location>
        <begin position="245"/>
        <end position="257"/>
    </location>
</feature>
<dbReference type="InterPro" id="IPR008254">
    <property type="entry name" value="Flavodoxin/NO_synth"/>
</dbReference>
<feature type="compositionally biased region" description="Polar residues" evidence="2">
    <location>
        <begin position="211"/>
        <end position="233"/>
    </location>
</feature>
<dbReference type="PANTHER" id="PTHR30546:SF23">
    <property type="entry name" value="FLAVOPROTEIN-LIKE PROTEIN YCP4-RELATED"/>
    <property type="match status" value="1"/>
</dbReference>
<evidence type="ECO:0000313" key="5">
    <source>
        <dbReference type="Proteomes" id="UP000267251"/>
    </source>
</evidence>
<dbReference type="GO" id="GO:0003955">
    <property type="term" value="F:NAD(P)H dehydrogenase (quinone) activity"/>
    <property type="evidence" value="ECO:0007669"/>
    <property type="project" value="InterPro"/>
</dbReference>
<evidence type="ECO:0000256" key="2">
    <source>
        <dbReference type="SAM" id="MobiDB-lite"/>
    </source>
</evidence>
<gene>
    <name evidence="4" type="ORF">BJ684DRAFT_23140</name>
</gene>
<sequence length="272" mass="28589">MPTSSDPIKLYIVYYTTWLHVHELALAIQRGAQKVPGLEVKLFQIAETLPDAALEKMYAPAKPDVPILQPNDIAEADGFLFGIPTRYGNMPTQVKAFWDATGSLWQKGALVGKMAGTFFSTSSQHGGQETTAFTLLTTLVHHGMIYVPLGYSTPLLLDNDMPNGGSAYGAGTLSNPDGSRAVSAHEKSIGEFQGESFAKTLKAYADGRRGVSSSIASTAPPVASSTNDGTNAAASGAPVPSAENPTAPATTPGDATTRSSGYRLYGCGQRCQ</sequence>
<dbReference type="Gene3D" id="3.40.50.360">
    <property type="match status" value="1"/>
</dbReference>
<dbReference type="AlphaFoldDB" id="A0A4P9Y084"/>
<dbReference type="OrthoDB" id="504689at2759"/>
<dbReference type="EMBL" id="KZ988503">
    <property type="protein sequence ID" value="RKP12054.1"/>
    <property type="molecule type" value="Genomic_DNA"/>
</dbReference>
<comment type="similarity">
    <text evidence="1">Belongs to the WrbA family.</text>
</comment>
<dbReference type="FunFam" id="3.40.50.360:FF:000001">
    <property type="entry name" value="NAD(P)H dehydrogenase (Quinone) FQR1-like"/>
    <property type="match status" value="1"/>
</dbReference>
<dbReference type="InterPro" id="IPR029039">
    <property type="entry name" value="Flavoprotein-like_sf"/>
</dbReference>
<accession>A0A4P9Y084</accession>
<proteinExistence type="inferred from homology"/>